<comment type="function">
    <text evidence="6">Specifically methylates the N4 position of cytidine in position 1402 (C1402) of 16S rRNA.</text>
</comment>
<feature type="binding site" evidence="6">
    <location>
        <position position="84"/>
    </location>
    <ligand>
        <name>S-adenosyl-L-methionine</name>
        <dbReference type="ChEBI" id="CHEBI:59789"/>
    </ligand>
</feature>
<evidence type="ECO:0000256" key="2">
    <source>
        <dbReference type="ARBA" id="ARBA00022552"/>
    </source>
</evidence>
<dbReference type="PANTHER" id="PTHR11265:SF0">
    <property type="entry name" value="12S RRNA N4-METHYLCYTIDINE METHYLTRANSFERASE"/>
    <property type="match status" value="1"/>
</dbReference>
<dbReference type="Gene3D" id="1.10.150.170">
    <property type="entry name" value="Putative methyltransferase TM0872, insert domain"/>
    <property type="match status" value="1"/>
</dbReference>
<feature type="binding site" evidence="6">
    <location>
        <begin position="33"/>
        <end position="35"/>
    </location>
    <ligand>
        <name>S-adenosyl-L-methionine</name>
        <dbReference type="ChEBI" id="CHEBI:59789"/>
    </ligand>
</feature>
<feature type="binding site" evidence="6">
    <location>
        <position position="53"/>
    </location>
    <ligand>
        <name>S-adenosyl-L-methionine</name>
        <dbReference type="ChEBI" id="CHEBI:59789"/>
    </ligand>
</feature>
<dbReference type="EMBL" id="MFLW01000028">
    <property type="protein sequence ID" value="OGG77920.1"/>
    <property type="molecule type" value="Genomic_DNA"/>
</dbReference>
<evidence type="ECO:0000313" key="8">
    <source>
        <dbReference type="Proteomes" id="UP000178811"/>
    </source>
</evidence>
<comment type="similarity">
    <text evidence="1 6">Belongs to the methyltransferase superfamily. RsmH family.</text>
</comment>
<comment type="caution">
    <text evidence="7">The sequence shown here is derived from an EMBL/GenBank/DDBJ whole genome shotgun (WGS) entry which is preliminary data.</text>
</comment>
<reference evidence="7 8" key="1">
    <citation type="journal article" date="2016" name="Nat. Commun.">
        <title>Thousands of microbial genomes shed light on interconnected biogeochemical processes in an aquifer system.</title>
        <authorList>
            <person name="Anantharaman K."/>
            <person name="Brown C.T."/>
            <person name="Hug L.A."/>
            <person name="Sharon I."/>
            <person name="Castelle C.J."/>
            <person name="Probst A.J."/>
            <person name="Thomas B.C."/>
            <person name="Singh A."/>
            <person name="Wilkins M.J."/>
            <person name="Karaoz U."/>
            <person name="Brodie E.L."/>
            <person name="Williams K.H."/>
            <person name="Hubbard S.S."/>
            <person name="Banfield J.F."/>
        </authorList>
    </citation>
    <scope>NUCLEOTIDE SEQUENCE [LARGE SCALE GENOMIC DNA]</scope>
</reference>
<accession>A0A1F6EWD7</accession>
<keyword evidence="3 6" id="KW-0489">Methyltransferase</keyword>
<keyword evidence="6" id="KW-0963">Cytoplasm</keyword>
<evidence type="ECO:0000313" key="7">
    <source>
        <dbReference type="EMBL" id="OGG77920.1"/>
    </source>
</evidence>
<dbReference type="InterPro" id="IPR029063">
    <property type="entry name" value="SAM-dependent_MTases_sf"/>
</dbReference>
<evidence type="ECO:0000256" key="5">
    <source>
        <dbReference type="ARBA" id="ARBA00022691"/>
    </source>
</evidence>
<dbReference type="PANTHER" id="PTHR11265">
    <property type="entry name" value="S-ADENOSYL-METHYLTRANSFERASE MRAW"/>
    <property type="match status" value="1"/>
</dbReference>
<keyword evidence="5 6" id="KW-0949">S-adenosyl-L-methionine</keyword>
<sequence>MEARHDSVLMDEVLKALSITPGDTVVDATIGGAGHFAAFLAVLGAGGILIGIDADPAAVGRGRRVYADDRRTDRPTAHVVNDNFRNLSRILERLGVGPVNAVLFDLGWSGYQIAAPRGFSFQNEEPLLMTYEEGGETAADIVNSSSEKALADIIFTYGEERFARSIARAIVAARAKERILTTNVLVDAILAGTPRWYHERNIHPATKTFQALRIAVNDELGSLREGLAAALRALAPLGRLAVISFHSIEDRMVKIALRDAVDAGLGTLVSKKPIVPKRSEILKNRRARSAKLRVFERVQAVYAEHADSSAAIPSYA</sequence>
<protein>
    <recommendedName>
        <fullName evidence="6">Ribosomal RNA small subunit methyltransferase H</fullName>
        <ecNumber evidence="6">2.1.1.199</ecNumber>
    </recommendedName>
    <alternativeName>
        <fullName evidence="6">16S rRNA m(4)C1402 methyltransferase</fullName>
    </alternativeName>
    <alternativeName>
        <fullName evidence="6">rRNA (cytosine-N(4)-)-methyltransferase RsmH</fullName>
    </alternativeName>
</protein>
<dbReference type="SUPFAM" id="SSF81799">
    <property type="entry name" value="Putative methyltransferase TM0872, insert domain"/>
    <property type="match status" value="1"/>
</dbReference>
<evidence type="ECO:0000256" key="4">
    <source>
        <dbReference type="ARBA" id="ARBA00022679"/>
    </source>
</evidence>
<dbReference type="SUPFAM" id="SSF53335">
    <property type="entry name" value="S-adenosyl-L-methionine-dependent methyltransferases"/>
    <property type="match status" value="1"/>
</dbReference>
<dbReference type="Pfam" id="PF01795">
    <property type="entry name" value="Methyltransf_5"/>
    <property type="match status" value="1"/>
</dbReference>
<evidence type="ECO:0000256" key="3">
    <source>
        <dbReference type="ARBA" id="ARBA00022603"/>
    </source>
</evidence>
<proteinExistence type="inferred from homology"/>
<keyword evidence="4 6" id="KW-0808">Transferase</keyword>
<organism evidence="7 8">
    <name type="scientific">Candidatus Kaiserbacteria bacterium RIFCSPLOWO2_01_FULL_52_12b</name>
    <dbReference type="NCBI Taxonomy" id="1798509"/>
    <lineage>
        <taxon>Bacteria</taxon>
        <taxon>Candidatus Kaiseribacteriota</taxon>
    </lineage>
</organism>
<dbReference type="GO" id="GO:0005737">
    <property type="term" value="C:cytoplasm"/>
    <property type="evidence" value="ECO:0007669"/>
    <property type="project" value="UniProtKB-SubCell"/>
</dbReference>
<comment type="catalytic activity">
    <reaction evidence="6">
        <text>cytidine(1402) in 16S rRNA + S-adenosyl-L-methionine = N(4)-methylcytidine(1402) in 16S rRNA + S-adenosyl-L-homocysteine + H(+)</text>
        <dbReference type="Rhea" id="RHEA:42928"/>
        <dbReference type="Rhea" id="RHEA-COMP:10286"/>
        <dbReference type="Rhea" id="RHEA-COMP:10287"/>
        <dbReference type="ChEBI" id="CHEBI:15378"/>
        <dbReference type="ChEBI" id="CHEBI:57856"/>
        <dbReference type="ChEBI" id="CHEBI:59789"/>
        <dbReference type="ChEBI" id="CHEBI:74506"/>
        <dbReference type="ChEBI" id="CHEBI:82748"/>
        <dbReference type="EC" id="2.1.1.199"/>
    </reaction>
</comment>
<dbReference type="HAMAP" id="MF_01007">
    <property type="entry name" value="16SrRNA_methyltr_H"/>
    <property type="match status" value="1"/>
</dbReference>
<name>A0A1F6EWD7_9BACT</name>
<feature type="binding site" evidence="6">
    <location>
        <position position="105"/>
    </location>
    <ligand>
        <name>S-adenosyl-L-methionine</name>
        <dbReference type="ChEBI" id="CHEBI:59789"/>
    </ligand>
</feature>
<dbReference type="GO" id="GO:0071424">
    <property type="term" value="F:rRNA (cytosine-N4-)-methyltransferase activity"/>
    <property type="evidence" value="ECO:0007669"/>
    <property type="project" value="UniProtKB-UniRule"/>
</dbReference>
<dbReference type="AlphaFoldDB" id="A0A1F6EWD7"/>
<dbReference type="InterPro" id="IPR023397">
    <property type="entry name" value="SAM-dep_MeTrfase_MraW_recog"/>
</dbReference>
<feature type="binding site" evidence="6">
    <location>
        <position position="112"/>
    </location>
    <ligand>
        <name>S-adenosyl-L-methionine</name>
        <dbReference type="ChEBI" id="CHEBI:59789"/>
    </ligand>
</feature>
<evidence type="ECO:0000256" key="6">
    <source>
        <dbReference type="HAMAP-Rule" id="MF_01007"/>
    </source>
</evidence>
<dbReference type="Gene3D" id="3.40.50.150">
    <property type="entry name" value="Vaccinia Virus protein VP39"/>
    <property type="match status" value="1"/>
</dbReference>
<dbReference type="PIRSF" id="PIRSF004486">
    <property type="entry name" value="MraW"/>
    <property type="match status" value="1"/>
</dbReference>
<dbReference type="GO" id="GO:0070475">
    <property type="term" value="P:rRNA base methylation"/>
    <property type="evidence" value="ECO:0007669"/>
    <property type="project" value="UniProtKB-UniRule"/>
</dbReference>
<evidence type="ECO:0000256" key="1">
    <source>
        <dbReference type="ARBA" id="ARBA00010396"/>
    </source>
</evidence>
<keyword evidence="2 6" id="KW-0698">rRNA processing</keyword>
<comment type="subcellular location">
    <subcellularLocation>
        <location evidence="6">Cytoplasm</location>
    </subcellularLocation>
</comment>
<dbReference type="NCBIfam" id="TIGR00006">
    <property type="entry name" value="16S rRNA (cytosine(1402)-N(4))-methyltransferase RsmH"/>
    <property type="match status" value="1"/>
</dbReference>
<dbReference type="Proteomes" id="UP000178811">
    <property type="component" value="Unassembled WGS sequence"/>
</dbReference>
<gene>
    <name evidence="6" type="primary">rsmH</name>
    <name evidence="7" type="ORF">A3A36_02510</name>
</gene>
<dbReference type="EC" id="2.1.1.199" evidence="6"/>
<dbReference type="InterPro" id="IPR002903">
    <property type="entry name" value="RsmH"/>
</dbReference>